<comment type="caution">
    <text evidence="1">The sequence shown here is derived from an EMBL/GenBank/DDBJ whole genome shotgun (WGS) entry which is preliminary data.</text>
</comment>
<keyword evidence="2" id="KW-1185">Reference proteome</keyword>
<dbReference type="AlphaFoldDB" id="M2AHQ7"/>
<accession>M2AHQ7</accession>
<protein>
    <submittedName>
        <fullName evidence="1">Uncharacterized protein</fullName>
    </submittedName>
</protein>
<proteinExistence type="predicted"/>
<gene>
    <name evidence="1" type="ORF">RE6C_02596</name>
</gene>
<dbReference type="EMBL" id="ANMO01000118">
    <property type="protein sequence ID" value="EMB16665.1"/>
    <property type="molecule type" value="Genomic_DNA"/>
</dbReference>
<evidence type="ECO:0000313" key="2">
    <source>
        <dbReference type="Proteomes" id="UP000011529"/>
    </source>
</evidence>
<dbReference type="Proteomes" id="UP000011529">
    <property type="component" value="Unassembled WGS sequence"/>
</dbReference>
<sequence length="48" mass="5335">MKTPLGDINLGIGWCFDSENGVSIRWNLHPSGAAVALPDEPLRRWSAW</sequence>
<dbReference type="PATRIC" id="fig|1263867.3.peg.2773"/>
<reference evidence="1" key="2">
    <citation type="journal article" date="2013" name="Mar. Genomics">
        <title>Expression of sulfatases in Rhodopirellula baltica and the diversity of sulfatases in the genus Rhodopirellula.</title>
        <authorList>
            <person name="Wegner C.E."/>
            <person name="Richter-Heitmann T."/>
            <person name="Klindworth A."/>
            <person name="Klockow C."/>
            <person name="Richter M."/>
            <person name="Achstetter T."/>
            <person name="Glockner F.O."/>
            <person name="Harder J."/>
        </authorList>
    </citation>
    <scope>NUCLEOTIDE SEQUENCE [LARGE SCALE GENOMIC DNA]</scope>
    <source>
        <strain evidence="1">6C</strain>
    </source>
</reference>
<name>M2AHQ7_9BACT</name>
<reference evidence="1" key="1">
    <citation type="submission" date="2012-11" db="EMBL/GenBank/DDBJ databases">
        <title>Permanent draft genomes of Rhodopirellula europaea strain SH398 and 6C.</title>
        <authorList>
            <person name="Richter M."/>
            <person name="Richter-Heitmann T."/>
            <person name="Frank C."/>
            <person name="Harder J."/>
            <person name="Glockner F.O."/>
        </authorList>
    </citation>
    <scope>NUCLEOTIDE SEQUENCE</scope>
    <source>
        <strain evidence="1">6C</strain>
    </source>
</reference>
<evidence type="ECO:0000313" key="1">
    <source>
        <dbReference type="EMBL" id="EMB16665.1"/>
    </source>
</evidence>
<organism evidence="1 2">
    <name type="scientific">Rhodopirellula europaea 6C</name>
    <dbReference type="NCBI Taxonomy" id="1263867"/>
    <lineage>
        <taxon>Bacteria</taxon>
        <taxon>Pseudomonadati</taxon>
        <taxon>Planctomycetota</taxon>
        <taxon>Planctomycetia</taxon>
        <taxon>Pirellulales</taxon>
        <taxon>Pirellulaceae</taxon>
        <taxon>Rhodopirellula</taxon>
    </lineage>
</organism>